<dbReference type="PANTHER" id="PTHR45766:SF6">
    <property type="entry name" value="SWI_SNF-RELATED MATRIX-ASSOCIATED ACTIN-DEPENDENT REGULATOR OF CHROMATIN SUBFAMILY A-LIKE PROTEIN 1"/>
    <property type="match status" value="1"/>
</dbReference>
<sequence>MYIDFKVIILNFSSLILKVLEENKKFIVFAHHQNMLDAIQMVLYQNSKKFIRIDGSTTSEQRKYFVDSFQYDDTYVCAILSITAANAGITLTAAKLVIFAELHWNPSILSQAESRAHRIGQEQEVIVQYLLAPGTADDYIWPLLQNKQKTLNEVGLYRDSFEDAFVVKQDLNKKQECLEKHKYLGNVDIYEKPNPILTVSDGIELNAANDCKQDVNMENNLLNDDYDDALSELNLI</sequence>
<dbReference type="GeneID" id="108742461"/>
<dbReference type="Proteomes" id="UP000192223">
    <property type="component" value="Unplaced"/>
</dbReference>
<gene>
    <name evidence="4" type="primary">LOC108742461</name>
</gene>
<evidence type="ECO:0000313" key="3">
    <source>
        <dbReference type="Proteomes" id="UP000192223"/>
    </source>
</evidence>
<dbReference type="InterPro" id="IPR027417">
    <property type="entry name" value="P-loop_NTPase"/>
</dbReference>
<dbReference type="SUPFAM" id="SSF52540">
    <property type="entry name" value="P-loop containing nucleoside triphosphate hydrolases"/>
    <property type="match status" value="1"/>
</dbReference>
<dbReference type="Gene3D" id="3.40.50.300">
    <property type="entry name" value="P-loop containing nucleotide triphosphate hydrolases"/>
    <property type="match status" value="1"/>
</dbReference>
<dbReference type="GO" id="GO:0031297">
    <property type="term" value="P:replication fork processing"/>
    <property type="evidence" value="ECO:0007669"/>
    <property type="project" value="TreeGrafter"/>
</dbReference>
<dbReference type="STRING" id="224129.A0A1W4XK84"/>
<dbReference type="RefSeq" id="XP_018333187.1">
    <property type="nucleotide sequence ID" value="XM_018477685.1"/>
</dbReference>
<evidence type="ECO:0000313" key="4">
    <source>
        <dbReference type="RefSeq" id="XP_018333187.1"/>
    </source>
</evidence>
<keyword evidence="1" id="KW-0378">Hydrolase</keyword>
<organism evidence="3 4">
    <name type="scientific">Agrilus planipennis</name>
    <name type="common">Emerald ash borer</name>
    <name type="synonym">Agrilus marcopoli</name>
    <dbReference type="NCBI Taxonomy" id="224129"/>
    <lineage>
        <taxon>Eukaryota</taxon>
        <taxon>Metazoa</taxon>
        <taxon>Ecdysozoa</taxon>
        <taxon>Arthropoda</taxon>
        <taxon>Hexapoda</taxon>
        <taxon>Insecta</taxon>
        <taxon>Pterygota</taxon>
        <taxon>Neoptera</taxon>
        <taxon>Endopterygota</taxon>
        <taxon>Coleoptera</taxon>
        <taxon>Polyphaga</taxon>
        <taxon>Elateriformia</taxon>
        <taxon>Buprestoidea</taxon>
        <taxon>Buprestidae</taxon>
        <taxon>Agrilinae</taxon>
        <taxon>Agrilus</taxon>
    </lineage>
</organism>
<proteinExistence type="predicted"/>
<dbReference type="GO" id="GO:0006281">
    <property type="term" value="P:DNA repair"/>
    <property type="evidence" value="ECO:0007669"/>
    <property type="project" value="TreeGrafter"/>
</dbReference>
<evidence type="ECO:0000256" key="1">
    <source>
        <dbReference type="ARBA" id="ARBA00022801"/>
    </source>
</evidence>
<evidence type="ECO:0000259" key="2">
    <source>
        <dbReference type="PROSITE" id="PS51194"/>
    </source>
</evidence>
<dbReference type="PROSITE" id="PS51194">
    <property type="entry name" value="HELICASE_CTER"/>
    <property type="match status" value="1"/>
</dbReference>
<dbReference type="CDD" id="cd18793">
    <property type="entry name" value="SF2_C_SNF"/>
    <property type="match status" value="1"/>
</dbReference>
<dbReference type="PANTHER" id="PTHR45766">
    <property type="entry name" value="DNA ANNEALING HELICASE AND ENDONUCLEASE ZRANB3 FAMILY MEMBER"/>
    <property type="match status" value="1"/>
</dbReference>
<dbReference type="SMART" id="SM00490">
    <property type="entry name" value="HELICc"/>
    <property type="match status" value="1"/>
</dbReference>
<dbReference type="GO" id="GO:0043596">
    <property type="term" value="C:nuclear replication fork"/>
    <property type="evidence" value="ECO:0007669"/>
    <property type="project" value="TreeGrafter"/>
</dbReference>
<keyword evidence="3" id="KW-1185">Reference proteome</keyword>
<dbReference type="InParanoid" id="A0A1W4XK84"/>
<reference evidence="4" key="1">
    <citation type="submission" date="2025-08" db="UniProtKB">
        <authorList>
            <consortium name="RefSeq"/>
        </authorList>
    </citation>
    <scope>IDENTIFICATION</scope>
    <source>
        <tissue evidence="4">Entire body</tissue>
    </source>
</reference>
<dbReference type="Pfam" id="PF00271">
    <property type="entry name" value="Helicase_C"/>
    <property type="match status" value="1"/>
</dbReference>
<feature type="domain" description="Helicase C-terminal" evidence="2">
    <location>
        <begin position="11"/>
        <end position="172"/>
    </location>
</feature>
<dbReference type="OrthoDB" id="2801544at2759"/>
<dbReference type="InterPro" id="IPR001650">
    <property type="entry name" value="Helicase_C-like"/>
</dbReference>
<dbReference type="AlphaFoldDB" id="A0A1W4XK84"/>
<dbReference type="KEGG" id="apln:108742461"/>
<accession>A0A1W4XK84</accession>
<protein>
    <submittedName>
        <fullName evidence="4">SWI/SNF-related matrix-associated actin-dependent regulator of chromatin subfamily A-like protein 1 isoform X1</fullName>
    </submittedName>
</protein>
<dbReference type="InterPro" id="IPR049730">
    <property type="entry name" value="SNF2/RAD54-like_C"/>
</dbReference>
<name>A0A1W4XK84_AGRPL</name>
<dbReference type="GO" id="GO:0016787">
    <property type="term" value="F:hydrolase activity"/>
    <property type="evidence" value="ECO:0007669"/>
    <property type="project" value="UniProtKB-KW"/>
</dbReference>